<dbReference type="AlphaFoldDB" id="A0A2T2ND80"/>
<evidence type="ECO:0000313" key="3">
    <source>
        <dbReference type="Proteomes" id="UP000240883"/>
    </source>
</evidence>
<gene>
    <name evidence="2" type="ORF">BS50DRAFT_591500</name>
</gene>
<keyword evidence="3" id="KW-1185">Reference proteome</keyword>
<feature type="compositionally biased region" description="Polar residues" evidence="1">
    <location>
        <begin position="40"/>
        <end position="50"/>
    </location>
</feature>
<organism evidence="2 3">
    <name type="scientific">Corynespora cassiicola Philippines</name>
    <dbReference type="NCBI Taxonomy" id="1448308"/>
    <lineage>
        <taxon>Eukaryota</taxon>
        <taxon>Fungi</taxon>
        <taxon>Dikarya</taxon>
        <taxon>Ascomycota</taxon>
        <taxon>Pezizomycotina</taxon>
        <taxon>Dothideomycetes</taxon>
        <taxon>Pleosporomycetidae</taxon>
        <taxon>Pleosporales</taxon>
        <taxon>Corynesporascaceae</taxon>
        <taxon>Corynespora</taxon>
    </lineage>
</organism>
<sequence>MPGEFVASPCHPITSDPPTTPSLTTTTTTESALEDTSSSQAPSKRSSMRATLSKAVHALTPSRKDKEALPGSEEEFDKQKKEEVEAQRRKDEYASYGLGAKGLGKGGVQPSG</sequence>
<evidence type="ECO:0000256" key="1">
    <source>
        <dbReference type="SAM" id="MobiDB-lite"/>
    </source>
</evidence>
<feature type="compositionally biased region" description="Low complexity" evidence="1">
    <location>
        <begin position="14"/>
        <end position="39"/>
    </location>
</feature>
<proteinExistence type="predicted"/>
<dbReference type="EMBL" id="KZ678140">
    <property type="protein sequence ID" value="PSN63339.1"/>
    <property type="molecule type" value="Genomic_DNA"/>
</dbReference>
<dbReference type="Proteomes" id="UP000240883">
    <property type="component" value="Unassembled WGS sequence"/>
</dbReference>
<feature type="region of interest" description="Disordered" evidence="1">
    <location>
        <begin position="1"/>
        <end position="112"/>
    </location>
</feature>
<reference evidence="2 3" key="1">
    <citation type="journal article" date="2018" name="Front. Microbiol.">
        <title>Genome-Wide Analysis of Corynespora cassiicola Leaf Fall Disease Putative Effectors.</title>
        <authorList>
            <person name="Lopez D."/>
            <person name="Ribeiro S."/>
            <person name="Label P."/>
            <person name="Fumanal B."/>
            <person name="Venisse J.S."/>
            <person name="Kohler A."/>
            <person name="de Oliveira R.R."/>
            <person name="Labutti K."/>
            <person name="Lipzen A."/>
            <person name="Lail K."/>
            <person name="Bauer D."/>
            <person name="Ohm R.A."/>
            <person name="Barry K.W."/>
            <person name="Spatafora J."/>
            <person name="Grigoriev I.V."/>
            <person name="Martin F.M."/>
            <person name="Pujade-Renaud V."/>
        </authorList>
    </citation>
    <scope>NUCLEOTIDE SEQUENCE [LARGE SCALE GENOMIC DNA]</scope>
    <source>
        <strain evidence="2 3">Philippines</strain>
    </source>
</reference>
<evidence type="ECO:0000313" key="2">
    <source>
        <dbReference type="EMBL" id="PSN63339.1"/>
    </source>
</evidence>
<protein>
    <submittedName>
        <fullName evidence="2">Uncharacterized protein</fullName>
    </submittedName>
</protein>
<feature type="compositionally biased region" description="Basic and acidic residues" evidence="1">
    <location>
        <begin position="77"/>
        <end position="93"/>
    </location>
</feature>
<feature type="compositionally biased region" description="Gly residues" evidence="1">
    <location>
        <begin position="99"/>
        <end position="112"/>
    </location>
</feature>
<name>A0A2T2ND80_CORCC</name>
<accession>A0A2T2ND80</accession>